<dbReference type="KEGG" id="vg:65130057"/>
<accession>A0A7M1RZZ8</accession>
<proteinExistence type="predicted"/>
<dbReference type="EMBL" id="MT774390">
    <property type="protein sequence ID" value="QOR59471.1"/>
    <property type="molecule type" value="Genomic_DNA"/>
</dbReference>
<dbReference type="GeneID" id="65130057"/>
<evidence type="ECO:0000313" key="3">
    <source>
        <dbReference type="Proteomes" id="UP000593882"/>
    </source>
</evidence>
<feature type="region of interest" description="Disordered" evidence="1">
    <location>
        <begin position="19"/>
        <end position="47"/>
    </location>
</feature>
<protein>
    <submittedName>
        <fullName evidence="2">Double-stranded DNA binding domain protein</fullName>
    </submittedName>
</protein>
<organism evidence="2 3">
    <name type="scientific">uncultured phage cr85_1</name>
    <dbReference type="NCBI Taxonomy" id="2772074"/>
    <lineage>
        <taxon>Viruses</taxon>
        <taxon>Duplodnaviria</taxon>
        <taxon>Heunggongvirae</taxon>
        <taxon>Uroviricota</taxon>
        <taxon>Caudoviricetes</taxon>
        <taxon>Crassvirales</taxon>
        <taxon>Steigviridae</taxon>
        <taxon>Asinivirinae</taxon>
        <taxon>Kahnovirus</taxon>
        <taxon>Kahnovirus oralis</taxon>
    </lineage>
</organism>
<dbReference type="RefSeq" id="YP_010111629.1">
    <property type="nucleotide sequence ID" value="NC_055883.1"/>
</dbReference>
<evidence type="ECO:0000313" key="2">
    <source>
        <dbReference type="EMBL" id="QOR59471.1"/>
    </source>
</evidence>
<dbReference type="Proteomes" id="UP000593882">
    <property type="component" value="Segment"/>
</dbReference>
<name>A0A7M1RZZ8_9CAUD</name>
<sequence length="343" mass="38925">MSKEKEEVDYGTLGFEVDDTALPLREVPKEEEKPARRKPKASQEVRNIEEDGDEQLISCLRNERVIVRFIPKLGGIWGTNPKHLLAGGMAEGSVRVFVVPRLSSGMYVNVLTDKEKAFLEDVMGLEYNALSIYKKVDNFWNDSNESGINKVRLTKQDNYLNLSNPEDYIRYKILLANKDFVAPSLQALQDRPKASYQFVIISENDETKTAQDNMSTTMKCYKEFGKIESDVDTLRVIIETVDGRPTSQNAKLEFLQTKANELIQSNNKLFLKVITDPMLPTKVFIKKSIEAGLISNRGGFLYLRSDNTPLCEANEEPTLNTAAKYLNSPKHQEIKFSLEAKLK</sequence>
<reference evidence="2 3" key="1">
    <citation type="submission" date="2020-07" db="EMBL/GenBank/DDBJ databases">
        <title>Taxonomic proposal: Crassvirales, a new order of highly abundant and diverse bacterial viruses.</title>
        <authorList>
            <person name="Shkoporov A.N."/>
            <person name="Stockdale S.R."/>
            <person name="Guerin E."/>
            <person name="Ross R.P."/>
            <person name="Hill C."/>
        </authorList>
    </citation>
    <scope>NUCLEOTIDE SEQUENCE [LARGE SCALE GENOMIC DNA]</scope>
</reference>
<evidence type="ECO:0000256" key="1">
    <source>
        <dbReference type="SAM" id="MobiDB-lite"/>
    </source>
</evidence>
<keyword evidence="3" id="KW-1185">Reference proteome</keyword>